<protein>
    <recommendedName>
        <fullName evidence="4">Demethylmenaquinone methyltransferase</fullName>
        <ecNumber evidence="4">2.1.1.163</ecNumber>
    </recommendedName>
</protein>
<dbReference type="Proteomes" id="UP000663937">
    <property type="component" value="Chromosome"/>
</dbReference>
<dbReference type="InterPro" id="IPR029063">
    <property type="entry name" value="SAM-dependent_MTases_sf"/>
</dbReference>
<gene>
    <name evidence="4" type="primary">menG</name>
    <name evidence="5" type="ORF">J4E96_17850</name>
</gene>
<dbReference type="NCBIfam" id="NF001241">
    <property type="entry name" value="PRK00216.1-2"/>
    <property type="match status" value="1"/>
</dbReference>
<comment type="similarity">
    <text evidence="4">Belongs to the class I-like SAM-binding methyltransferase superfamily. MenG/UbiE family.</text>
</comment>
<dbReference type="GO" id="GO:0009234">
    <property type="term" value="P:menaquinone biosynthetic process"/>
    <property type="evidence" value="ECO:0007669"/>
    <property type="project" value="UniProtKB-UniRule"/>
</dbReference>
<comment type="catalytic activity">
    <reaction evidence="4">
        <text>a 2-demethylmenaquinol + S-adenosyl-L-methionine = a menaquinol + S-adenosyl-L-homocysteine + H(+)</text>
        <dbReference type="Rhea" id="RHEA:42640"/>
        <dbReference type="Rhea" id="RHEA-COMP:9539"/>
        <dbReference type="Rhea" id="RHEA-COMP:9563"/>
        <dbReference type="ChEBI" id="CHEBI:15378"/>
        <dbReference type="ChEBI" id="CHEBI:18151"/>
        <dbReference type="ChEBI" id="CHEBI:55437"/>
        <dbReference type="ChEBI" id="CHEBI:57856"/>
        <dbReference type="ChEBI" id="CHEBI:59789"/>
        <dbReference type="EC" id="2.1.1.163"/>
    </reaction>
</comment>
<dbReference type="SUPFAM" id="SSF53335">
    <property type="entry name" value="S-adenosyl-L-methionine-dependent methyltransferases"/>
    <property type="match status" value="1"/>
</dbReference>
<comment type="pathway">
    <text evidence="4">Quinol/quinone metabolism; menaquinone biosynthesis; menaquinol from 1,4-dihydroxy-2-naphthoate: step 2/2.</text>
</comment>
<evidence type="ECO:0000256" key="2">
    <source>
        <dbReference type="ARBA" id="ARBA00022679"/>
    </source>
</evidence>
<dbReference type="KEGG" id="psic:J4E96_17850"/>
<proteinExistence type="inferred from homology"/>
<dbReference type="GO" id="GO:0043770">
    <property type="term" value="F:demethylmenaquinone methyltransferase activity"/>
    <property type="evidence" value="ECO:0007669"/>
    <property type="project" value="UniProtKB-UniRule"/>
</dbReference>
<dbReference type="HAMAP" id="MF_01813">
    <property type="entry name" value="MenG_UbiE_methyltr"/>
    <property type="match status" value="1"/>
</dbReference>
<keyword evidence="6" id="KW-1185">Reference proteome</keyword>
<dbReference type="UniPathway" id="UPA00079">
    <property type="reaction ID" value="UER00169"/>
</dbReference>
<dbReference type="CDD" id="cd02440">
    <property type="entry name" value="AdoMet_MTases"/>
    <property type="match status" value="1"/>
</dbReference>
<name>A0A8A4ZDZ6_9MICO</name>
<accession>A0A8A4ZDZ6</accession>
<evidence type="ECO:0000256" key="3">
    <source>
        <dbReference type="ARBA" id="ARBA00022691"/>
    </source>
</evidence>
<keyword evidence="4" id="KW-0474">Menaquinone biosynthesis</keyword>
<feature type="binding site" evidence="4">
    <location>
        <position position="80"/>
    </location>
    <ligand>
        <name>S-adenosyl-L-methionine</name>
        <dbReference type="ChEBI" id="CHEBI:59789"/>
    </ligand>
</feature>
<evidence type="ECO:0000313" key="5">
    <source>
        <dbReference type="EMBL" id="QTE29133.1"/>
    </source>
</evidence>
<dbReference type="PANTHER" id="PTHR43591">
    <property type="entry name" value="METHYLTRANSFERASE"/>
    <property type="match status" value="1"/>
</dbReference>
<evidence type="ECO:0000256" key="4">
    <source>
        <dbReference type="HAMAP-Rule" id="MF_01813"/>
    </source>
</evidence>
<sequence length="233" mass="25674">MSRASLDKQPHEVAEMFDGIARRYDLTNDVMSLGQDRRWRTATIKALGVSPGQRVLDLAAGTGTSSRPLADAGVEVVPCDFSFGMLEVGKRRRPDLGFVAGDATKLPFADASFDAVTISFGLRNVADTDRALREMLRVTRPGGRLVVCEFSHATFAPLRTVYDNYLMRALPTVARAVSKETDAYTYLAESIRAWPDQRALGRLLRTAGWRDVAYRNLSGGIVALHRGTRPEDL</sequence>
<keyword evidence="1 4" id="KW-0489">Methyltransferase</keyword>
<dbReference type="Gene3D" id="3.40.50.150">
    <property type="entry name" value="Vaccinia Virus protein VP39"/>
    <property type="match status" value="1"/>
</dbReference>
<feature type="binding site" evidence="4">
    <location>
        <position position="62"/>
    </location>
    <ligand>
        <name>S-adenosyl-L-methionine</name>
        <dbReference type="ChEBI" id="CHEBI:59789"/>
    </ligand>
</feature>
<organism evidence="5 6">
    <name type="scientific">Pengzhenrongella sicca</name>
    <dbReference type="NCBI Taxonomy" id="2819238"/>
    <lineage>
        <taxon>Bacteria</taxon>
        <taxon>Bacillati</taxon>
        <taxon>Actinomycetota</taxon>
        <taxon>Actinomycetes</taxon>
        <taxon>Micrococcales</taxon>
        <taxon>Pengzhenrongella</taxon>
    </lineage>
</organism>
<dbReference type="RefSeq" id="WP_227423392.1">
    <property type="nucleotide sequence ID" value="NZ_CP071868.1"/>
</dbReference>
<dbReference type="Pfam" id="PF01209">
    <property type="entry name" value="Ubie_methyltran"/>
    <property type="match status" value="1"/>
</dbReference>
<reference evidence="5" key="1">
    <citation type="submission" date="2021-03" db="EMBL/GenBank/DDBJ databases">
        <title>Pengzhenrongella sicca gen. nov., sp. nov., a new member of suborder Micrococcineae isolated from High-Arctic tundra soil.</title>
        <authorList>
            <person name="Peng F."/>
        </authorList>
    </citation>
    <scope>NUCLEOTIDE SEQUENCE</scope>
    <source>
        <strain evidence="5">LRZ-2</strain>
    </source>
</reference>
<comment type="function">
    <text evidence="4">Methyltransferase required for the conversion of demethylmenaquinol (DMKH2) to menaquinol (MKH2).</text>
</comment>
<dbReference type="PROSITE" id="PS01183">
    <property type="entry name" value="UBIE_1"/>
    <property type="match status" value="1"/>
</dbReference>
<dbReference type="InterPro" id="IPR023576">
    <property type="entry name" value="UbiE/COQ5_MeTrFase_CS"/>
</dbReference>
<feature type="binding site" evidence="4">
    <location>
        <begin position="102"/>
        <end position="103"/>
    </location>
    <ligand>
        <name>S-adenosyl-L-methionine</name>
        <dbReference type="ChEBI" id="CHEBI:59789"/>
    </ligand>
</feature>
<dbReference type="GO" id="GO:0032259">
    <property type="term" value="P:methylation"/>
    <property type="evidence" value="ECO:0007669"/>
    <property type="project" value="UniProtKB-KW"/>
</dbReference>
<dbReference type="AlphaFoldDB" id="A0A8A4ZDZ6"/>
<feature type="binding site" evidence="4">
    <location>
        <position position="119"/>
    </location>
    <ligand>
        <name>S-adenosyl-L-methionine</name>
        <dbReference type="ChEBI" id="CHEBI:59789"/>
    </ligand>
</feature>
<dbReference type="EC" id="2.1.1.163" evidence="4"/>
<dbReference type="PANTHER" id="PTHR43591:SF24">
    <property type="entry name" value="2-METHOXY-6-POLYPRENYL-1,4-BENZOQUINOL METHYLASE, MITOCHONDRIAL"/>
    <property type="match status" value="1"/>
</dbReference>
<evidence type="ECO:0000256" key="1">
    <source>
        <dbReference type="ARBA" id="ARBA00022603"/>
    </source>
</evidence>
<dbReference type="InterPro" id="IPR004033">
    <property type="entry name" value="UbiE/COQ5_MeTrFase"/>
</dbReference>
<dbReference type="NCBIfam" id="TIGR01934">
    <property type="entry name" value="MenG_MenH_UbiE"/>
    <property type="match status" value="1"/>
</dbReference>
<keyword evidence="2 4" id="KW-0808">Transferase</keyword>
<dbReference type="EMBL" id="CP071868">
    <property type="protein sequence ID" value="QTE29133.1"/>
    <property type="molecule type" value="Genomic_DNA"/>
</dbReference>
<dbReference type="PROSITE" id="PS51608">
    <property type="entry name" value="SAM_MT_UBIE"/>
    <property type="match status" value="1"/>
</dbReference>
<evidence type="ECO:0000313" key="6">
    <source>
        <dbReference type="Proteomes" id="UP000663937"/>
    </source>
</evidence>
<dbReference type="PROSITE" id="PS01184">
    <property type="entry name" value="UBIE_2"/>
    <property type="match status" value="1"/>
</dbReference>
<keyword evidence="3 4" id="KW-0949">S-adenosyl-L-methionine</keyword>